<keyword evidence="3" id="KW-1185">Reference proteome</keyword>
<dbReference type="InterPro" id="IPR055294">
    <property type="entry name" value="FBL60-like"/>
</dbReference>
<dbReference type="SMART" id="SM00579">
    <property type="entry name" value="FBD"/>
    <property type="match status" value="1"/>
</dbReference>
<dbReference type="EMBL" id="JBANAX010000553">
    <property type="protein sequence ID" value="KAL1203676.1"/>
    <property type="molecule type" value="Genomic_DNA"/>
</dbReference>
<sequence>MFQEMSHLSFLAGPEECWLGLKVLLKKPPNLKTLIIMDTLHYNDDDDVENVCRCLVGYSFLFTCHIEVLKITKFKGDIGEMVQIKHVLEKLPSLEILELQFMFIQQELIKSSRS</sequence>
<dbReference type="Proteomes" id="UP001558713">
    <property type="component" value="Unassembled WGS sequence"/>
</dbReference>
<dbReference type="AlphaFoldDB" id="A0ABD1AC42"/>
<gene>
    <name evidence="2" type="ORF">V5N11_001771</name>
</gene>
<evidence type="ECO:0000313" key="3">
    <source>
        <dbReference type="Proteomes" id="UP001558713"/>
    </source>
</evidence>
<organism evidence="2 3">
    <name type="scientific">Cardamine amara subsp. amara</name>
    <dbReference type="NCBI Taxonomy" id="228776"/>
    <lineage>
        <taxon>Eukaryota</taxon>
        <taxon>Viridiplantae</taxon>
        <taxon>Streptophyta</taxon>
        <taxon>Embryophyta</taxon>
        <taxon>Tracheophyta</taxon>
        <taxon>Spermatophyta</taxon>
        <taxon>Magnoliopsida</taxon>
        <taxon>eudicotyledons</taxon>
        <taxon>Gunneridae</taxon>
        <taxon>Pentapetalae</taxon>
        <taxon>rosids</taxon>
        <taxon>malvids</taxon>
        <taxon>Brassicales</taxon>
        <taxon>Brassicaceae</taxon>
        <taxon>Cardamineae</taxon>
        <taxon>Cardamine</taxon>
    </lineage>
</organism>
<protein>
    <submittedName>
        <fullName evidence="2">F-box/LRR-repeat protein</fullName>
    </submittedName>
</protein>
<dbReference type="PANTHER" id="PTHR31293">
    <property type="entry name" value="RNI-LIKE SUPERFAMILY PROTEIN"/>
    <property type="match status" value="1"/>
</dbReference>
<evidence type="ECO:0000259" key="1">
    <source>
        <dbReference type="SMART" id="SM00579"/>
    </source>
</evidence>
<evidence type="ECO:0000313" key="2">
    <source>
        <dbReference type="EMBL" id="KAL1203676.1"/>
    </source>
</evidence>
<dbReference type="PANTHER" id="PTHR31293:SF12">
    <property type="entry name" value="RNI-LIKE SUPERFAMILY PROTEIN"/>
    <property type="match status" value="1"/>
</dbReference>
<reference evidence="2 3" key="1">
    <citation type="submission" date="2024-04" db="EMBL/GenBank/DDBJ databases">
        <title>Genome assembly C_amara_ONT_v2.</title>
        <authorList>
            <person name="Yant L."/>
            <person name="Moore C."/>
            <person name="Slenker M."/>
        </authorList>
    </citation>
    <scope>NUCLEOTIDE SEQUENCE [LARGE SCALE GENOMIC DNA]</scope>
    <source>
        <tissue evidence="2">Leaf</tissue>
    </source>
</reference>
<comment type="caution">
    <text evidence="2">The sequence shown here is derived from an EMBL/GenBank/DDBJ whole genome shotgun (WGS) entry which is preliminary data.</text>
</comment>
<feature type="domain" description="FBD" evidence="1">
    <location>
        <begin position="59"/>
        <end position="114"/>
    </location>
</feature>
<proteinExistence type="predicted"/>
<name>A0ABD1AC42_CARAN</name>
<dbReference type="InterPro" id="IPR006566">
    <property type="entry name" value="FBD"/>
</dbReference>
<accession>A0ABD1AC42</accession>